<protein>
    <submittedName>
        <fullName evidence="2">Uncharacterized protein</fullName>
    </submittedName>
</protein>
<feature type="region of interest" description="Disordered" evidence="1">
    <location>
        <begin position="93"/>
        <end position="112"/>
    </location>
</feature>
<dbReference type="RefSeq" id="WP_044246357.1">
    <property type="nucleotide sequence ID" value="NZ_ASRX01000049.1"/>
</dbReference>
<comment type="caution">
    <text evidence="2">The sequence shown here is derived from an EMBL/GenBank/DDBJ whole genome shotgun (WGS) entry which is preliminary data.</text>
</comment>
<feature type="region of interest" description="Disordered" evidence="1">
    <location>
        <begin position="208"/>
        <end position="235"/>
    </location>
</feature>
<sequence length="633" mass="67456">MIVYGDAARSELPGVVLDRIGETLSEVAEMPGGIARHGALVSAFIEAGMLLQGVADLEATGRGEDARSPAQDGLMALLVALARGVMRSWEGGFGRGGRGEAEEGRGGTEGGLPEVESLRALLPEGRVTLKLPEGYAYYAVYPEGYAEAAKGMVVEAPVRVIGIRSIGTGLAAMVAAALGAPLPVTVRPGGHPFRRELRVAEALSEALTSEAGTAEAGTAEAGTAEAGTAEAGTAKGGGTFAVVDEGPGLSGSSFGAVADHLEARGVARGRVVFFPSHDNPLGPEAREEHRERWEAAERRFVGFEALVRAAREPWKRLEGWVEDLTGEATAPLQDVAGGRWRAERYGSVAAWPAAHLAQERRKYLLRSAQGVFLLKFAGLGPEGARKLGLLRRLHEAGLTPEPLGLRHGFLVERWVGEARALDTRDTAAHGQEKLLEAVGRYLGFRSRQLAATEEEGASCRSLLEMAVHNTRLALGEEAAAAVERWEGRVEALARQVRRVVTDNRMHAAEWLVLGDGRLLKADAVDHHASHDLVGCQSIAWDIAGATVELGLGTAEEAEALRESVEKHAGHAVGASLVSFNRVCYLAFQIGYATMAAQALGWDQEEQRRFRVMCTDYQHKLLREISSGVSQHAG</sequence>
<evidence type="ECO:0000256" key="1">
    <source>
        <dbReference type="SAM" id="MobiDB-lite"/>
    </source>
</evidence>
<accession>A0A017T1U5</accession>
<evidence type="ECO:0000313" key="3">
    <source>
        <dbReference type="Proteomes" id="UP000019678"/>
    </source>
</evidence>
<dbReference type="OrthoDB" id="7592571at2"/>
<reference evidence="2 3" key="1">
    <citation type="submission" date="2013-05" db="EMBL/GenBank/DDBJ databases">
        <title>Genome assembly of Chondromyces apiculatus DSM 436.</title>
        <authorList>
            <person name="Sharma G."/>
            <person name="Khatri I."/>
            <person name="Kaur C."/>
            <person name="Mayilraj S."/>
            <person name="Subramanian S."/>
        </authorList>
    </citation>
    <scope>NUCLEOTIDE SEQUENCE [LARGE SCALE GENOMIC DNA]</scope>
    <source>
        <strain evidence="2 3">DSM 436</strain>
    </source>
</reference>
<feature type="compositionally biased region" description="Basic and acidic residues" evidence="1">
    <location>
        <begin position="97"/>
        <end position="106"/>
    </location>
</feature>
<dbReference type="AlphaFoldDB" id="A0A017T1U5"/>
<evidence type="ECO:0000313" key="2">
    <source>
        <dbReference type="EMBL" id="EYF03198.1"/>
    </source>
</evidence>
<name>A0A017T1U5_9BACT</name>
<proteinExistence type="predicted"/>
<organism evidence="2 3">
    <name type="scientific">Chondromyces apiculatus DSM 436</name>
    <dbReference type="NCBI Taxonomy" id="1192034"/>
    <lineage>
        <taxon>Bacteria</taxon>
        <taxon>Pseudomonadati</taxon>
        <taxon>Myxococcota</taxon>
        <taxon>Polyangia</taxon>
        <taxon>Polyangiales</taxon>
        <taxon>Polyangiaceae</taxon>
        <taxon>Chondromyces</taxon>
    </lineage>
</organism>
<dbReference type="Proteomes" id="UP000019678">
    <property type="component" value="Unassembled WGS sequence"/>
</dbReference>
<feature type="compositionally biased region" description="Low complexity" evidence="1">
    <location>
        <begin position="208"/>
        <end position="233"/>
    </location>
</feature>
<dbReference type="EMBL" id="ASRX01000049">
    <property type="protein sequence ID" value="EYF03198.1"/>
    <property type="molecule type" value="Genomic_DNA"/>
</dbReference>
<keyword evidence="3" id="KW-1185">Reference proteome</keyword>
<dbReference type="eggNOG" id="COG0510">
    <property type="taxonomic scope" value="Bacteria"/>
</dbReference>
<gene>
    <name evidence="2" type="ORF">CAP_5701</name>
</gene>
<dbReference type="STRING" id="1192034.CAP_5701"/>